<dbReference type="OrthoDB" id="8563353at2"/>
<dbReference type="Pfam" id="PF14467">
    <property type="entry name" value="DUF4426"/>
    <property type="match status" value="1"/>
</dbReference>
<feature type="chain" id="PRO_5013337112" description="DUF4426 domain-containing protein" evidence="1">
    <location>
        <begin position="25"/>
        <end position="150"/>
    </location>
</feature>
<evidence type="ECO:0000313" key="4">
    <source>
        <dbReference type="Proteomes" id="UP000190911"/>
    </source>
</evidence>
<feature type="domain" description="DUF4426" evidence="2">
    <location>
        <begin position="28"/>
        <end position="149"/>
    </location>
</feature>
<name>A0A1M7GEJ5_9GAMM</name>
<dbReference type="InParanoid" id="A0A1M7GEJ5"/>
<sequence length="150" mass="16769">MTTRWLFCVIALFGLSLMALVAHAGQQETAGAYEIHYSAVSTRFLTPEVARSYGLQRSAGLGLINVSVRKRQDDGTTRATNAGVKGSVGLLDDTPKALNFRTVRDNGAVYQLATFRLQYDAPLHFALKVRTDRNAEPERVDFIQRFYLER</sequence>
<proteinExistence type="predicted"/>
<dbReference type="InterPro" id="IPR025218">
    <property type="entry name" value="DUF4426"/>
</dbReference>
<keyword evidence="1" id="KW-0732">Signal</keyword>
<dbReference type="Gene3D" id="2.60.40.3340">
    <property type="entry name" value="Domain of unknown function DUF4426"/>
    <property type="match status" value="1"/>
</dbReference>
<evidence type="ECO:0000313" key="3">
    <source>
        <dbReference type="EMBL" id="SHM14641.1"/>
    </source>
</evidence>
<keyword evidence="4" id="KW-1185">Reference proteome</keyword>
<dbReference type="RefSeq" id="WP_079552516.1">
    <property type="nucleotide sequence ID" value="NZ_LT670847.1"/>
</dbReference>
<reference evidence="3 4" key="1">
    <citation type="submission" date="2016-11" db="EMBL/GenBank/DDBJ databases">
        <authorList>
            <person name="Jaros S."/>
            <person name="Januszkiewicz K."/>
            <person name="Wedrychowicz H."/>
        </authorList>
    </citation>
    <scope>NUCLEOTIDE SEQUENCE [LARGE SCALE GENOMIC DNA]</scope>
    <source>
        <strain evidence="3 4">ACAM 12</strain>
    </source>
</reference>
<dbReference type="AlphaFoldDB" id="A0A1M7GEJ5"/>
<protein>
    <recommendedName>
        <fullName evidence="2">DUF4426 domain-containing protein</fullName>
    </recommendedName>
</protein>
<feature type="signal peptide" evidence="1">
    <location>
        <begin position="1"/>
        <end position="24"/>
    </location>
</feature>
<evidence type="ECO:0000256" key="1">
    <source>
        <dbReference type="SAM" id="SignalP"/>
    </source>
</evidence>
<accession>A0A1M7GEJ5</accession>
<dbReference type="STRING" id="29571.SAMN05878437_1473"/>
<dbReference type="EMBL" id="LT670847">
    <property type="protein sequence ID" value="SHM14641.1"/>
    <property type="molecule type" value="Genomic_DNA"/>
</dbReference>
<evidence type="ECO:0000259" key="2">
    <source>
        <dbReference type="Pfam" id="PF14467"/>
    </source>
</evidence>
<dbReference type="Proteomes" id="UP000190911">
    <property type="component" value="Chromosome I"/>
</dbReference>
<organism evidence="3 4">
    <name type="scientific">Vreelandella subglaciescola</name>
    <dbReference type="NCBI Taxonomy" id="29571"/>
    <lineage>
        <taxon>Bacteria</taxon>
        <taxon>Pseudomonadati</taxon>
        <taxon>Pseudomonadota</taxon>
        <taxon>Gammaproteobacteria</taxon>
        <taxon>Oceanospirillales</taxon>
        <taxon>Halomonadaceae</taxon>
        <taxon>Vreelandella</taxon>
    </lineage>
</organism>
<gene>
    <name evidence="3" type="ORF">SAMN05878437_1473</name>
</gene>